<keyword evidence="2" id="KW-0472">Membrane</keyword>
<proteinExistence type="predicted"/>
<feature type="compositionally biased region" description="Low complexity" evidence="1">
    <location>
        <begin position="169"/>
        <end position="191"/>
    </location>
</feature>
<evidence type="ECO:0000256" key="2">
    <source>
        <dbReference type="SAM" id="Phobius"/>
    </source>
</evidence>
<feature type="compositionally biased region" description="Polar residues" evidence="1">
    <location>
        <begin position="192"/>
        <end position="202"/>
    </location>
</feature>
<dbReference type="AlphaFoldDB" id="A0AAV7YVZ6"/>
<evidence type="ECO:0000313" key="4">
    <source>
        <dbReference type="Proteomes" id="UP001146793"/>
    </source>
</evidence>
<keyword evidence="2" id="KW-0812">Transmembrane</keyword>
<reference evidence="3" key="1">
    <citation type="submission" date="2022-08" db="EMBL/GenBank/DDBJ databases">
        <title>Novel sulphate-reducing endosymbionts in the free-living metamonad Anaeramoeba.</title>
        <authorList>
            <person name="Jerlstrom-Hultqvist J."/>
            <person name="Cepicka I."/>
            <person name="Gallot-Lavallee L."/>
            <person name="Salas-Leiva D."/>
            <person name="Curtis B.A."/>
            <person name="Zahonova K."/>
            <person name="Pipaliya S."/>
            <person name="Dacks J."/>
            <person name="Roger A.J."/>
        </authorList>
    </citation>
    <scope>NUCLEOTIDE SEQUENCE</scope>
    <source>
        <strain evidence="3">Busselton2</strain>
    </source>
</reference>
<feature type="transmembrane region" description="Helical" evidence="2">
    <location>
        <begin position="12"/>
        <end position="32"/>
    </location>
</feature>
<feature type="region of interest" description="Disordered" evidence="1">
    <location>
        <begin position="154"/>
        <end position="245"/>
    </location>
</feature>
<evidence type="ECO:0008006" key="5">
    <source>
        <dbReference type="Google" id="ProtNLM"/>
    </source>
</evidence>
<feature type="transmembrane region" description="Helical" evidence="2">
    <location>
        <begin position="109"/>
        <end position="133"/>
    </location>
</feature>
<accession>A0AAV7YVZ6</accession>
<organism evidence="3 4">
    <name type="scientific">Anaeramoeba flamelloides</name>
    <dbReference type="NCBI Taxonomy" id="1746091"/>
    <lineage>
        <taxon>Eukaryota</taxon>
        <taxon>Metamonada</taxon>
        <taxon>Anaeramoebidae</taxon>
        <taxon>Anaeramoeba</taxon>
    </lineage>
</organism>
<feature type="compositionally biased region" description="Polar residues" evidence="1">
    <location>
        <begin position="220"/>
        <end position="245"/>
    </location>
</feature>
<sequence length="245" mass="27837">MDILLLHQTQKIELALHVLNFIFSLTSVTGLVKYHNSMNAPISLSVFASILPLVLTVGRTALILKNKTTKKSKTMSQYLNAISFVIILNCMSTFWMPCHNARRLHEECYSGIMVYVVGSVFHLIILFALLIFFNFETHFKRQNYQEIVDISAKEQHVDEEKNKEDSEESSNISSSESTISSSINSNLNSTTDYEQQNQSELSGSGGEKLREKLREREQNHQQNLIQSESDSTPKTVVSNLNDEKN</sequence>
<name>A0AAV7YVZ6_9EUKA</name>
<gene>
    <name evidence="3" type="ORF">M0812_21975</name>
</gene>
<keyword evidence="2" id="KW-1133">Transmembrane helix</keyword>
<feature type="compositionally biased region" description="Basic and acidic residues" evidence="1">
    <location>
        <begin position="207"/>
        <end position="219"/>
    </location>
</feature>
<protein>
    <recommendedName>
        <fullName evidence="5">Transmembrane protein</fullName>
    </recommendedName>
</protein>
<dbReference type="EMBL" id="JANTQA010000047">
    <property type="protein sequence ID" value="KAJ3433025.1"/>
    <property type="molecule type" value="Genomic_DNA"/>
</dbReference>
<comment type="caution">
    <text evidence="3">The sequence shown here is derived from an EMBL/GenBank/DDBJ whole genome shotgun (WGS) entry which is preliminary data.</text>
</comment>
<evidence type="ECO:0000313" key="3">
    <source>
        <dbReference type="EMBL" id="KAJ3433025.1"/>
    </source>
</evidence>
<evidence type="ECO:0000256" key="1">
    <source>
        <dbReference type="SAM" id="MobiDB-lite"/>
    </source>
</evidence>
<feature type="compositionally biased region" description="Basic and acidic residues" evidence="1">
    <location>
        <begin position="154"/>
        <end position="164"/>
    </location>
</feature>
<dbReference type="Proteomes" id="UP001146793">
    <property type="component" value="Unassembled WGS sequence"/>
</dbReference>
<feature type="transmembrane region" description="Helical" evidence="2">
    <location>
        <begin position="78"/>
        <end position="97"/>
    </location>
</feature>
<feature type="transmembrane region" description="Helical" evidence="2">
    <location>
        <begin position="38"/>
        <end position="57"/>
    </location>
</feature>